<accession>A0A427XM66</accession>
<reference evidence="1 2" key="1">
    <citation type="submission" date="2018-11" db="EMBL/GenBank/DDBJ databases">
        <title>Genome sequence of Apiotrichum porosum DSM 27194.</title>
        <authorList>
            <person name="Aliyu H."/>
            <person name="Gorte O."/>
            <person name="Ochsenreither K."/>
        </authorList>
    </citation>
    <scope>NUCLEOTIDE SEQUENCE [LARGE SCALE GENOMIC DNA]</scope>
    <source>
        <strain evidence="1 2">DSM 27194</strain>
    </source>
</reference>
<dbReference type="EMBL" id="RSCE01000009">
    <property type="protein sequence ID" value="RSH79956.1"/>
    <property type="molecule type" value="Genomic_DNA"/>
</dbReference>
<protein>
    <submittedName>
        <fullName evidence="1">Uncharacterized protein</fullName>
    </submittedName>
</protein>
<dbReference type="GeneID" id="39594170"/>
<sequence length="345" mass="38046">MPLPSIPSLGPIVDLIPDVSTVLVPYTAGGDTLPSDRVGPLGADHYAQRDTSLNHAVWSLFPVNDEFSVKNIDRLGEHITPPHKDGGYGPTFARNLLTQTVSIHERGRIIANLHTLNLIFSGLVSGSHYFPPTVDGELLSFWSVIRDRKHANLAEPVLDLVERLTRRKDSTNQVSFQSAHYAAAMIDYCLILCDLYPWTATPLLFTSKDAFELGVAQLEASLWSNMSVTALHLAKSTGDNGWLHIAQGTAAAVYNMRFATSKLLARAYWPHVQGRQHAPHQAGFRVSRVKRVIAQYAHPLRRAKQVGSRKVLRQAHLLVIQVLHPSLRAVRNGVSGAFANNNQDA</sequence>
<gene>
    <name evidence="1" type="ORF">EHS24_009627</name>
</gene>
<dbReference type="Proteomes" id="UP000279236">
    <property type="component" value="Unassembled WGS sequence"/>
</dbReference>
<proteinExistence type="predicted"/>
<keyword evidence="2" id="KW-1185">Reference proteome</keyword>
<evidence type="ECO:0000313" key="2">
    <source>
        <dbReference type="Proteomes" id="UP000279236"/>
    </source>
</evidence>
<name>A0A427XM66_9TREE</name>
<dbReference type="AlphaFoldDB" id="A0A427XM66"/>
<evidence type="ECO:0000313" key="1">
    <source>
        <dbReference type="EMBL" id="RSH79956.1"/>
    </source>
</evidence>
<dbReference type="OrthoDB" id="10656460at2759"/>
<organism evidence="1 2">
    <name type="scientific">Apiotrichum porosum</name>
    <dbReference type="NCBI Taxonomy" id="105984"/>
    <lineage>
        <taxon>Eukaryota</taxon>
        <taxon>Fungi</taxon>
        <taxon>Dikarya</taxon>
        <taxon>Basidiomycota</taxon>
        <taxon>Agaricomycotina</taxon>
        <taxon>Tremellomycetes</taxon>
        <taxon>Trichosporonales</taxon>
        <taxon>Trichosporonaceae</taxon>
        <taxon>Apiotrichum</taxon>
    </lineage>
</organism>
<comment type="caution">
    <text evidence="1">The sequence shown here is derived from an EMBL/GenBank/DDBJ whole genome shotgun (WGS) entry which is preliminary data.</text>
</comment>
<dbReference type="RefSeq" id="XP_028475065.1">
    <property type="nucleotide sequence ID" value="XM_028624897.1"/>
</dbReference>